<gene>
    <name evidence="4" type="ORF">AA2016_6586</name>
    <name evidence="5" type="ORF">FHS67_005023</name>
</gene>
<dbReference type="Gene3D" id="3.30.365.10">
    <property type="entry name" value="Aldehyde oxidase/xanthine dehydrogenase, molybdopterin binding domain"/>
    <property type="match status" value="4"/>
</dbReference>
<dbReference type="PANTHER" id="PTHR11908:SF132">
    <property type="entry name" value="ALDEHYDE OXIDASE 1-RELATED"/>
    <property type="match status" value="1"/>
</dbReference>
<accession>A0AAC8YVW1</accession>
<dbReference type="EMBL" id="JACICB010000021">
    <property type="protein sequence ID" value="MBB3708683.1"/>
    <property type="molecule type" value="Genomic_DNA"/>
</dbReference>
<reference evidence="5 7" key="2">
    <citation type="submission" date="2020-08" db="EMBL/GenBank/DDBJ databases">
        <title>Genomic Encyclopedia of Type Strains, Phase IV (KMG-IV): sequencing the most valuable type-strain genomes for metagenomic binning, comparative biology and taxonomic classification.</title>
        <authorList>
            <person name="Goeker M."/>
        </authorList>
    </citation>
    <scope>NUCLEOTIDE SEQUENCE [LARGE SCALE GENOMIC DNA]</scope>
    <source>
        <strain evidence="5 7">DSM 10368</strain>
    </source>
</reference>
<proteinExistence type="predicted"/>
<name>A0AAC8YVW1_AMIAI</name>
<dbReference type="InterPro" id="IPR008274">
    <property type="entry name" value="AldOxase/xan_DH_MoCoBD1"/>
</dbReference>
<keyword evidence="4" id="KW-0614">Plasmid</keyword>
<evidence type="ECO:0000313" key="6">
    <source>
        <dbReference type="Proteomes" id="UP000075755"/>
    </source>
</evidence>
<evidence type="ECO:0000256" key="2">
    <source>
        <dbReference type="ARBA" id="ARBA00023002"/>
    </source>
</evidence>
<evidence type="ECO:0000259" key="3">
    <source>
        <dbReference type="SMART" id="SM01008"/>
    </source>
</evidence>
<keyword evidence="2 5" id="KW-0560">Oxidoreductase</keyword>
<feature type="domain" description="Aldehyde oxidase/xanthine dehydrogenase a/b hammerhead" evidence="3">
    <location>
        <begin position="20"/>
        <end position="129"/>
    </location>
</feature>
<dbReference type="Gene3D" id="3.90.1170.50">
    <property type="entry name" value="Aldehyde oxidase/xanthine dehydrogenase, a/b hammerhead"/>
    <property type="match status" value="1"/>
</dbReference>
<dbReference type="InterPro" id="IPR000674">
    <property type="entry name" value="Ald_Oxase/Xan_DH_a/b"/>
</dbReference>
<dbReference type="KEGG" id="aak:AA2016_6586"/>
<dbReference type="SMART" id="SM01008">
    <property type="entry name" value="Ald_Xan_dh_C"/>
    <property type="match status" value="1"/>
</dbReference>
<dbReference type="InterPro" id="IPR046867">
    <property type="entry name" value="AldOxase/xan_DH_MoCoBD2"/>
</dbReference>
<dbReference type="InterPro" id="IPR016208">
    <property type="entry name" value="Ald_Oxase/xanthine_DH-like"/>
</dbReference>
<keyword evidence="1" id="KW-0500">Molybdenum</keyword>
<dbReference type="Pfam" id="PF20256">
    <property type="entry name" value="MoCoBD_2"/>
    <property type="match status" value="1"/>
</dbReference>
<dbReference type="PANTHER" id="PTHR11908">
    <property type="entry name" value="XANTHINE DEHYDROGENASE"/>
    <property type="match status" value="1"/>
</dbReference>
<evidence type="ECO:0000313" key="4">
    <source>
        <dbReference type="EMBL" id="AMS45476.1"/>
    </source>
</evidence>
<dbReference type="InterPro" id="IPR036856">
    <property type="entry name" value="Ald_Oxase/Xan_DH_a/b_sf"/>
</dbReference>
<dbReference type="Pfam" id="PF01315">
    <property type="entry name" value="Ald_Xan_dh_C"/>
    <property type="match status" value="1"/>
</dbReference>
<dbReference type="SUPFAM" id="SSF56003">
    <property type="entry name" value="Molybdenum cofactor-binding domain"/>
    <property type="match status" value="1"/>
</dbReference>
<dbReference type="GO" id="GO:0005506">
    <property type="term" value="F:iron ion binding"/>
    <property type="evidence" value="ECO:0007669"/>
    <property type="project" value="InterPro"/>
</dbReference>
<dbReference type="RefSeq" id="WP_067970173.1">
    <property type="nucleotide sequence ID" value="NZ_CP015009.1"/>
</dbReference>
<protein>
    <submittedName>
        <fullName evidence="4">Aldehyde oxidase and xanthine dehydrogenase, molybdopterin binding protein</fullName>
    </submittedName>
    <submittedName>
        <fullName evidence="5">Carbon-monoxide dehydrogenase large subunit</fullName>
        <ecNumber evidence="5">1.2.7.4</ecNumber>
    </submittedName>
</protein>
<dbReference type="EMBL" id="CP015009">
    <property type="protein sequence ID" value="AMS45476.1"/>
    <property type="molecule type" value="Genomic_DNA"/>
</dbReference>
<dbReference type="EC" id="1.2.7.4" evidence="5"/>
<sequence>MNEGGIGSSLKRREDVRHLHGRGKFAADIKIVGMQDVAFVRSPVAHARLLSVTKPDSASHRVFTFHDLTDVKPLTTPITTPGYQHSECPVLATEKLRFVGEPIAACVAASRALAEDLADAVVVDFEELPPVPSADRALAADAPLIHDSWKDNRFVELLREDDFSNIEGQAPIRVEVEAELSRQTIHPLEGRAIVAHWDHNASQLVLAMSTQIPHPIRQGVADILGIPESMVRVAPPDIGGGFGYKLQLLPEELAVAWLALTFKSAFRWIEDRREHLVAGANTRQAKYRLTGYATPQGRLLGLDADIVIDNGAYSVWPFTAALEGYSARSNLPGPYDLKCYRAKVTVVATNKPGFCPYRGIARVGTCLAMETLIDAIARAVGREACEVRAENLVPPEAMPFTDVTGKHFDIGNYPETLRTAREMIGLDQFRAQAKDRQKDRGQLLTGIGFATFYEQTANGPSFYAPWNMPIVPGYDQATVKLAPDGTLEVRMGLQGFGQGIETSLAQVASTHTGIHPDNIRVRLGDTEDTPHSIGSFTSRSIVVGAGAIENAAKIVVERIKAVAASLMQVDKSTIELSDGSARSGAASITLRELARIFYHRANQLPAEVEAGSLEATAGYKPPVESGIFAYGTHAVKVALNLTTGQVDILDYVIVEDCGQMVNPMIVKGQTIGGAAQGIGTALFEESPYDESGQPLASTLLDYLLPGANEVPRFRIAHIENKSPHTSFGIKGVGESGCIPPAAALANAINDALSGTGALVSTLPITPARVLAELEKAKAETRT</sequence>
<keyword evidence="7" id="KW-1185">Reference proteome</keyword>
<evidence type="ECO:0000256" key="1">
    <source>
        <dbReference type="ARBA" id="ARBA00022505"/>
    </source>
</evidence>
<dbReference type="Proteomes" id="UP000577697">
    <property type="component" value="Unassembled WGS sequence"/>
</dbReference>
<reference evidence="4 6" key="1">
    <citation type="submission" date="2016-03" db="EMBL/GenBank/DDBJ databases">
        <title>Complete genome of Aminobacter aminovorans KCTC 2477.</title>
        <authorList>
            <person name="Kim K.M."/>
        </authorList>
    </citation>
    <scope>NUCLEOTIDE SEQUENCE [LARGE SCALE GENOMIC DNA]</scope>
    <source>
        <strain evidence="4 6">KCTC 2477</strain>
        <plasmid evidence="4 6">pAA04</plasmid>
    </source>
</reference>
<dbReference type="AlphaFoldDB" id="A0AAC8YVW1"/>
<dbReference type="InterPro" id="IPR037165">
    <property type="entry name" value="AldOxase/xan_DH_Mopterin-bd_sf"/>
</dbReference>
<dbReference type="GO" id="GO:0043885">
    <property type="term" value="F:anaerobic carbon-monoxide dehydrogenase activity"/>
    <property type="evidence" value="ECO:0007669"/>
    <property type="project" value="UniProtKB-EC"/>
</dbReference>
<dbReference type="SUPFAM" id="SSF54665">
    <property type="entry name" value="CO dehydrogenase molybdoprotein N-domain-like"/>
    <property type="match status" value="1"/>
</dbReference>
<organism evidence="4 6">
    <name type="scientific">Aminobacter aminovorans</name>
    <name type="common">Chelatobacter heintzii</name>
    <dbReference type="NCBI Taxonomy" id="83263"/>
    <lineage>
        <taxon>Bacteria</taxon>
        <taxon>Pseudomonadati</taxon>
        <taxon>Pseudomonadota</taxon>
        <taxon>Alphaproteobacteria</taxon>
        <taxon>Hyphomicrobiales</taxon>
        <taxon>Phyllobacteriaceae</taxon>
        <taxon>Aminobacter</taxon>
    </lineage>
</organism>
<dbReference type="Pfam" id="PF02738">
    <property type="entry name" value="MoCoBD_1"/>
    <property type="match status" value="1"/>
</dbReference>
<dbReference type="Proteomes" id="UP000075755">
    <property type="component" value="Plasmid pAA04"/>
</dbReference>
<evidence type="ECO:0000313" key="5">
    <source>
        <dbReference type="EMBL" id="MBB3708683.1"/>
    </source>
</evidence>
<geneLocation type="plasmid" evidence="4 6">
    <name>pAA04</name>
</geneLocation>
<evidence type="ECO:0000313" key="7">
    <source>
        <dbReference type="Proteomes" id="UP000577697"/>
    </source>
</evidence>